<sequence length="1273" mass="137881">MFSGASTPQRTTRRSARSSRAPSAFGLGTPAPSGSPAPSTLHGRTLGANLATATQSHSRALSASPVPPSRARSAAARSAVAVSEVGSAMMDVDEQRAGGGHREQRDDKVLVKDEHYSITERKNLPQDVRRVVEASDPYTRPVKGSLDPITGFGLLVSNEWCYVWNAASRTPSATTYTFPLPPQAALPPNVQVFSPLPFASLVPSPSQTRQQQGQREPGLLVVSSTGEITFWDQISLSLSGVDRFKSASAPLNPGELVRDLVLLAPTTYLLSTSQARIIAINMVPMAGRADLSVRVLERALGWAGSVWSAVFGAKAVDPRAGILALAASQPKEEGAQGGGEGERTVYAVMEKDLQVWKVPVRGTGGERLVVELDLFAGVLEALAGEKVGNEQWAMNEGQVEVVDAAVTSEDRLAVLISHVHGPTAAESRSYAVVQFEIGSTPDSLRVAGLSHLSYQSRPDPRPLSTPKLSIGTGEIAFVVFADAVVLMSLSNDSSFEEAFPLRSNSNRFIGASMPSYLPPVPSALQSLSLLTSSASSLTVTVSPPQGNQLIASGSEGYKTRRLQTRLEQAIFFGTQEVENPFAFDLQPDYEGDLATAALAVSAGILASSSSNMPAILDLRVQLADRVKRSKALIEFINANGLLGKTRQQLSWNAEKLEAAVALWQQQNARFANGTSTLANAVLQYMDQIGEGFGEDPLRLFFRTKLAAIGTVLETVSEQTKALVEGHGQFSAEEKALLLLETNQVLLGAFDAVSRHRSTTAKHYGLDGKAVALEPWSSRAPLLDALQWQLHSTDVVLRERTRDLGVGSRAAQQFGASASQDVKGELQRQLALLADVVFTACEERIAYLEFALEDANAPDVRALREHYLTIRPRVIQVLVSNDQIVAAFQVAEQHRDFDSLVRLANDPQHGSKARVNGYLDTHGRDFSFPLYTFYLAEGNLRTLLEPEEAHRELLTEFLDTTDNDRLAWINDIAIDRYDRAKSALDVVAAAEESVAQKKVILSLEKLTQLAPVDRTTIETETVQRTLEAVDDSLDIVRTQESLSALFASRLSGSEARLPPNEQGAAISSRIAPALHDRPAFSNELAGFCGRLFEGRILSTEDLVDVLTLKENVNEQAGDFGSALDILVRAKDVPEARRRTALASIWRRVYIQDDWASLKSSAGLTDEEMAGALRNTAFFATLKAAATSDVPKYMYLEPTQSFSTANATEISARSPNLSPEEVQLVLQDYEQENTLLNEALQHGLESYCQECLRLQQEENSANGGEEVGGEAIMVE</sequence>
<evidence type="ECO:0000256" key="8">
    <source>
        <dbReference type="SAM" id="MobiDB-lite"/>
    </source>
</evidence>
<evidence type="ECO:0000259" key="10">
    <source>
        <dbReference type="Pfam" id="PF08801"/>
    </source>
</evidence>
<dbReference type="GO" id="GO:0000972">
    <property type="term" value="P:transcription-dependent tethering of RNA polymerase II gene DNA at nuclear periphery"/>
    <property type="evidence" value="ECO:0007669"/>
    <property type="project" value="TreeGrafter"/>
</dbReference>
<dbReference type="InterPro" id="IPR007187">
    <property type="entry name" value="Nucleoporin_Nup133/Nup155_C"/>
</dbReference>
<dbReference type="InterPro" id="IPR037624">
    <property type="entry name" value="Nup133-like"/>
</dbReference>
<dbReference type="PANTHER" id="PTHR13405">
    <property type="entry name" value="NUCLEAR PORE COMPLEX PROTEIN NUP133"/>
    <property type="match status" value="1"/>
</dbReference>
<evidence type="ECO:0000259" key="9">
    <source>
        <dbReference type="Pfam" id="PF03177"/>
    </source>
</evidence>
<feature type="compositionally biased region" description="Low complexity" evidence="8">
    <location>
        <begin position="18"/>
        <end position="41"/>
    </location>
</feature>
<protein>
    <submittedName>
        <fullName evidence="11">Uncharacterized protein</fullName>
    </submittedName>
</protein>
<organism evidence="11 12">
    <name type="scientific">Rhodotorula mucilaginosa</name>
    <name type="common">Yeast</name>
    <name type="synonym">Rhodotorula rubra</name>
    <dbReference type="NCBI Taxonomy" id="5537"/>
    <lineage>
        <taxon>Eukaryota</taxon>
        <taxon>Fungi</taxon>
        <taxon>Dikarya</taxon>
        <taxon>Basidiomycota</taxon>
        <taxon>Pucciniomycotina</taxon>
        <taxon>Microbotryomycetes</taxon>
        <taxon>Sporidiobolales</taxon>
        <taxon>Sporidiobolaceae</taxon>
        <taxon>Rhodotorula</taxon>
    </lineage>
</organism>
<proteinExistence type="inferred from homology"/>
<dbReference type="InterPro" id="IPR015943">
    <property type="entry name" value="WD40/YVTN_repeat-like_dom_sf"/>
</dbReference>
<comment type="similarity">
    <text evidence="2">Belongs to the nucleoporin Nup133 family.</text>
</comment>
<dbReference type="Gene3D" id="1.20.58.1380">
    <property type="match status" value="1"/>
</dbReference>
<feature type="region of interest" description="Disordered" evidence="8">
    <location>
        <begin position="1"/>
        <end position="78"/>
    </location>
</feature>
<evidence type="ECO:0000256" key="4">
    <source>
        <dbReference type="ARBA" id="ARBA00022816"/>
    </source>
</evidence>
<dbReference type="GO" id="GO:0031080">
    <property type="term" value="C:nuclear pore outer ring"/>
    <property type="evidence" value="ECO:0007669"/>
    <property type="project" value="TreeGrafter"/>
</dbReference>
<keyword evidence="6" id="KW-0811">Translocation</keyword>
<feature type="domain" description="Nucleoporin Nup133/Nup155-like N-terminal" evidence="10">
    <location>
        <begin position="115"/>
        <end position="495"/>
    </location>
</feature>
<evidence type="ECO:0000256" key="7">
    <source>
        <dbReference type="ARBA" id="ARBA00023242"/>
    </source>
</evidence>
<dbReference type="EMBL" id="PUHQ01000004">
    <property type="protein sequence ID" value="KAG0666584.1"/>
    <property type="molecule type" value="Genomic_DNA"/>
</dbReference>
<gene>
    <name evidence="11" type="ORF">C6P46_004250</name>
</gene>
<dbReference type="Pfam" id="PF03177">
    <property type="entry name" value="Nucleoporin_C"/>
    <property type="match status" value="1"/>
</dbReference>
<evidence type="ECO:0000256" key="2">
    <source>
        <dbReference type="ARBA" id="ARBA00005569"/>
    </source>
</evidence>
<accession>A0A9P6W9M1</accession>
<keyword evidence="3" id="KW-0813">Transport</keyword>
<comment type="caution">
    <text evidence="11">The sequence shown here is derived from an EMBL/GenBank/DDBJ whole genome shotgun (WGS) entry which is preliminary data.</text>
</comment>
<dbReference type="Gene3D" id="1.25.40.700">
    <property type="match status" value="1"/>
</dbReference>
<dbReference type="PANTHER" id="PTHR13405:SF11">
    <property type="entry name" value="NUCLEAR PORE COMPLEX PROTEIN NUP133"/>
    <property type="match status" value="1"/>
</dbReference>
<name>A0A9P6W9M1_RHOMI</name>
<evidence type="ECO:0000256" key="6">
    <source>
        <dbReference type="ARBA" id="ARBA00023010"/>
    </source>
</evidence>
<feature type="compositionally biased region" description="Low complexity" evidence="8">
    <location>
        <begin position="1"/>
        <end position="10"/>
    </location>
</feature>
<evidence type="ECO:0000256" key="5">
    <source>
        <dbReference type="ARBA" id="ARBA00022927"/>
    </source>
</evidence>
<dbReference type="SUPFAM" id="SSF117289">
    <property type="entry name" value="Nucleoporin domain"/>
    <property type="match status" value="1"/>
</dbReference>
<dbReference type="Pfam" id="PF08801">
    <property type="entry name" value="Nucleoporin_N"/>
    <property type="match status" value="1"/>
</dbReference>
<dbReference type="InterPro" id="IPR014908">
    <property type="entry name" value="Nucleoporin_Nup133/Nup155_N"/>
</dbReference>
<dbReference type="GO" id="GO:0006606">
    <property type="term" value="P:protein import into nucleus"/>
    <property type="evidence" value="ECO:0007669"/>
    <property type="project" value="TreeGrafter"/>
</dbReference>
<dbReference type="AlphaFoldDB" id="A0A9P6W9M1"/>
<keyword evidence="7" id="KW-0539">Nucleus</keyword>
<dbReference type="OrthoDB" id="103454at2759"/>
<dbReference type="Proteomes" id="UP000777482">
    <property type="component" value="Unassembled WGS sequence"/>
</dbReference>
<keyword evidence="12" id="KW-1185">Reference proteome</keyword>
<feature type="compositionally biased region" description="Low complexity" evidence="8">
    <location>
        <begin position="58"/>
        <end position="78"/>
    </location>
</feature>
<keyword evidence="5" id="KW-0653">Protein transport</keyword>
<evidence type="ECO:0000313" key="11">
    <source>
        <dbReference type="EMBL" id="KAG0666584.1"/>
    </source>
</evidence>
<dbReference type="GO" id="GO:0017056">
    <property type="term" value="F:structural constituent of nuclear pore"/>
    <property type="evidence" value="ECO:0007669"/>
    <property type="project" value="InterPro"/>
</dbReference>
<dbReference type="Gene3D" id="2.130.10.10">
    <property type="entry name" value="YVTN repeat-like/Quinoprotein amine dehydrogenase"/>
    <property type="match status" value="1"/>
</dbReference>
<feature type="domain" description="Nucleoporin Nup133/Nup155-like C-terminal" evidence="9">
    <location>
        <begin position="841"/>
        <end position="1246"/>
    </location>
</feature>
<evidence type="ECO:0000313" key="12">
    <source>
        <dbReference type="Proteomes" id="UP000777482"/>
    </source>
</evidence>
<evidence type="ECO:0000256" key="1">
    <source>
        <dbReference type="ARBA" id="ARBA00004259"/>
    </source>
</evidence>
<dbReference type="GO" id="GO:0016973">
    <property type="term" value="P:poly(A)+ mRNA export from nucleus"/>
    <property type="evidence" value="ECO:0007669"/>
    <property type="project" value="TreeGrafter"/>
</dbReference>
<evidence type="ECO:0000256" key="3">
    <source>
        <dbReference type="ARBA" id="ARBA00022448"/>
    </source>
</evidence>
<comment type="subcellular location">
    <subcellularLocation>
        <location evidence="1">Nucleus envelope</location>
    </subcellularLocation>
</comment>
<reference evidence="11 12" key="1">
    <citation type="submission" date="2020-11" db="EMBL/GenBank/DDBJ databases">
        <title>Kefir isolates.</title>
        <authorList>
            <person name="Marcisauskas S."/>
            <person name="Kim Y."/>
            <person name="Blasche S."/>
        </authorList>
    </citation>
    <scope>NUCLEOTIDE SEQUENCE [LARGE SCALE GENOMIC DNA]</scope>
    <source>
        <strain evidence="11 12">KR</strain>
    </source>
</reference>
<keyword evidence="4" id="KW-0509">mRNA transport</keyword>